<dbReference type="Pfam" id="PF02798">
    <property type="entry name" value="GST_N"/>
    <property type="match status" value="1"/>
</dbReference>
<dbReference type="InterPro" id="IPR010987">
    <property type="entry name" value="Glutathione-S-Trfase_C-like"/>
</dbReference>
<dbReference type="KEGG" id="hro:HELRODRAFT_168913"/>
<feature type="domain" description="GST C-terminal" evidence="4">
    <location>
        <begin position="82"/>
        <end position="214"/>
    </location>
</feature>
<dbReference type="RefSeq" id="XP_009013006.1">
    <property type="nucleotide sequence ID" value="XM_009014758.1"/>
</dbReference>
<accession>T1F145</accession>
<dbReference type="PRINTS" id="PR01266">
    <property type="entry name" value="GSTRNSFRASEA"/>
</dbReference>
<reference evidence="7" key="1">
    <citation type="submission" date="2012-12" db="EMBL/GenBank/DDBJ databases">
        <authorList>
            <person name="Hellsten U."/>
            <person name="Grimwood J."/>
            <person name="Chapman J.A."/>
            <person name="Shapiro H."/>
            <person name="Aerts A."/>
            <person name="Otillar R.P."/>
            <person name="Terry A.Y."/>
            <person name="Boore J.L."/>
            <person name="Simakov O."/>
            <person name="Marletaz F."/>
            <person name="Cho S.-J."/>
            <person name="Edsinger-Gonzales E."/>
            <person name="Havlak P."/>
            <person name="Kuo D.-H."/>
            <person name="Larsson T."/>
            <person name="Lv J."/>
            <person name="Arendt D."/>
            <person name="Savage R."/>
            <person name="Osoegawa K."/>
            <person name="de Jong P."/>
            <person name="Lindberg D.R."/>
            <person name="Seaver E.C."/>
            <person name="Weisblat D.A."/>
            <person name="Putnam N.H."/>
            <person name="Grigoriev I.V."/>
            <person name="Rokhsar D.S."/>
        </authorList>
    </citation>
    <scope>NUCLEOTIDE SEQUENCE</scope>
</reference>
<feature type="domain" description="GST N-terminal" evidence="3">
    <location>
        <begin position="2"/>
        <end position="80"/>
    </location>
</feature>
<dbReference type="Gene3D" id="3.40.30.10">
    <property type="entry name" value="Glutaredoxin"/>
    <property type="match status" value="1"/>
</dbReference>
<dbReference type="Proteomes" id="UP000015101">
    <property type="component" value="Unassembled WGS sequence"/>
</dbReference>
<dbReference type="InParanoid" id="T1F145"/>
<dbReference type="Pfam" id="PF14497">
    <property type="entry name" value="GST_C_3"/>
    <property type="match status" value="1"/>
</dbReference>
<dbReference type="GO" id="GO:0004364">
    <property type="term" value="F:glutathione transferase activity"/>
    <property type="evidence" value="ECO:0000318"/>
    <property type="project" value="GO_Central"/>
</dbReference>
<gene>
    <name evidence="6" type="primary">20202545</name>
    <name evidence="5" type="ORF">HELRODRAFT_168913</name>
</gene>
<keyword evidence="7" id="KW-1185">Reference proteome</keyword>
<evidence type="ECO:0000313" key="6">
    <source>
        <dbReference type="EnsemblMetazoa" id="HelroP168913"/>
    </source>
</evidence>
<dbReference type="PROSITE" id="PS50404">
    <property type="entry name" value="GST_NTER"/>
    <property type="match status" value="1"/>
</dbReference>
<evidence type="ECO:0000313" key="7">
    <source>
        <dbReference type="Proteomes" id="UP000015101"/>
    </source>
</evidence>
<dbReference type="SFLD" id="SFLDG00363">
    <property type="entry name" value="AMPS_(cytGST):_Alpha-__Mu-__Pi"/>
    <property type="match status" value="1"/>
</dbReference>
<protein>
    <submittedName>
        <fullName evidence="5 6">Uncharacterized protein</fullName>
    </submittedName>
</protein>
<dbReference type="GO" id="GO:0006749">
    <property type="term" value="P:glutathione metabolic process"/>
    <property type="evidence" value="ECO:0000318"/>
    <property type="project" value="GO_Central"/>
</dbReference>
<dbReference type="EMBL" id="KB096023">
    <property type="protein sequence ID" value="ESO08984.1"/>
    <property type="molecule type" value="Genomic_DNA"/>
</dbReference>
<dbReference type="EMBL" id="AMQM01003143">
    <property type="status" value="NOT_ANNOTATED_CDS"/>
    <property type="molecule type" value="Genomic_DNA"/>
</dbReference>
<dbReference type="EnsemblMetazoa" id="HelroT168913">
    <property type="protein sequence ID" value="HelroP168913"/>
    <property type="gene ID" value="HelroG168913"/>
</dbReference>
<dbReference type="PROSITE" id="PS50405">
    <property type="entry name" value="GST_CTER"/>
    <property type="match status" value="1"/>
</dbReference>
<dbReference type="OMA" id="LDLMMMI"/>
<dbReference type="SUPFAM" id="SSF52833">
    <property type="entry name" value="Thioredoxin-like"/>
    <property type="match status" value="1"/>
</dbReference>
<dbReference type="Gene3D" id="1.20.1050.10">
    <property type="match status" value="1"/>
</dbReference>
<dbReference type="PANTHER" id="PTHR11571">
    <property type="entry name" value="GLUTATHIONE S-TRANSFERASE"/>
    <property type="match status" value="1"/>
</dbReference>
<evidence type="ECO:0000313" key="5">
    <source>
        <dbReference type="EMBL" id="ESO08984.1"/>
    </source>
</evidence>
<dbReference type="InterPro" id="IPR003080">
    <property type="entry name" value="GST_alpha"/>
</dbReference>
<dbReference type="CTD" id="20202545"/>
<dbReference type="HOGENOM" id="CLU_039475_4_0_1"/>
<dbReference type="SUPFAM" id="SSF47616">
    <property type="entry name" value="GST C-terminal domain-like"/>
    <property type="match status" value="1"/>
</dbReference>
<evidence type="ECO:0000259" key="4">
    <source>
        <dbReference type="PROSITE" id="PS50405"/>
    </source>
</evidence>
<dbReference type="InterPro" id="IPR040079">
    <property type="entry name" value="Glutathione_S-Trfase"/>
</dbReference>
<dbReference type="SFLD" id="SFLDS00019">
    <property type="entry name" value="Glutathione_Transferase_(cytos"/>
    <property type="match status" value="1"/>
</dbReference>
<dbReference type="SFLD" id="SFLDG01205">
    <property type="entry name" value="AMPS.1"/>
    <property type="match status" value="1"/>
</dbReference>
<dbReference type="CDD" id="cd03039">
    <property type="entry name" value="GST_N_Sigma_like"/>
    <property type="match status" value="1"/>
</dbReference>
<dbReference type="CDD" id="cd03192">
    <property type="entry name" value="GST_C_Sigma_like"/>
    <property type="match status" value="1"/>
</dbReference>
<dbReference type="eggNOG" id="KOG1695">
    <property type="taxonomic scope" value="Eukaryota"/>
</dbReference>
<evidence type="ECO:0000256" key="2">
    <source>
        <dbReference type="ARBA" id="ARBA00022679"/>
    </source>
</evidence>
<sequence>MASAKLFYFDGRGRAELIRMVLTACGVKYSETCMSSKEQFLELRPSLLFGQLPLLEIDNVKIVQTNAIVRHLARTHKLDGKDEKEKTLIDQYYEGSRDFLASFMGAGFMVALEKVAEHAKPALLNSDCNFKITYCKVLKENGSSGYLVGSTMTLADLSLLEVVLMAGDYYGEAAFDSYPELKKFKETQSKLNFYNDYFHNIRKPMNSHEYVTKVKEVLSMK</sequence>
<dbReference type="InterPro" id="IPR036282">
    <property type="entry name" value="Glutathione-S-Trfase_C_sf"/>
</dbReference>
<dbReference type="STRING" id="6412.T1F145"/>
<reference evidence="5 7" key="2">
    <citation type="journal article" date="2013" name="Nature">
        <title>Insights into bilaterian evolution from three spiralian genomes.</title>
        <authorList>
            <person name="Simakov O."/>
            <person name="Marletaz F."/>
            <person name="Cho S.J."/>
            <person name="Edsinger-Gonzales E."/>
            <person name="Havlak P."/>
            <person name="Hellsten U."/>
            <person name="Kuo D.H."/>
            <person name="Larsson T."/>
            <person name="Lv J."/>
            <person name="Arendt D."/>
            <person name="Savage R."/>
            <person name="Osoegawa K."/>
            <person name="de Jong P."/>
            <person name="Grimwood J."/>
            <person name="Chapman J.A."/>
            <person name="Shapiro H."/>
            <person name="Aerts A."/>
            <person name="Otillar R.P."/>
            <person name="Terry A.Y."/>
            <person name="Boore J.L."/>
            <person name="Grigoriev I.V."/>
            <person name="Lindberg D.R."/>
            <person name="Seaver E.C."/>
            <person name="Weisblat D.A."/>
            <person name="Putnam N.H."/>
            <person name="Rokhsar D.S."/>
        </authorList>
    </citation>
    <scope>NUCLEOTIDE SEQUENCE</scope>
</reference>
<reference evidence="6" key="3">
    <citation type="submission" date="2015-06" db="UniProtKB">
        <authorList>
            <consortium name="EnsemblMetazoa"/>
        </authorList>
    </citation>
    <scope>IDENTIFICATION</scope>
</reference>
<proteinExistence type="inferred from homology"/>
<dbReference type="AlphaFoldDB" id="T1F145"/>
<dbReference type="OrthoDB" id="414243at2759"/>
<comment type="similarity">
    <text evidence="1">Belongs to the GST superfamily. Alpha family.</text>
</comment>
<dbReference type="InterPro" id="IPR036249">
    <property type="entry name" value="Thioredoxin-like_sf"/>
</dbReference>
<organism evidence="6 7">
    <name type="scientific">Helobdella robusta</name>
    <name type="common">Californian leech</name>
    <dbReference type="NCBI Taxonomy" id="6412"/>
    <lineage>
        <taxon>Eukaryota</taxon>
        <taxon>Metazoa</taxon>
        <taxon>Spiralia</taxon>
        <taxon>Lophotrochozoa</taxon>
        <taxon>Annelida</taxon>
        <taxon>Clitellata</taxon>
        <taxon>Hirudinea</taxon>
        <taxon>Rhynchobdellida</taxon>
        <taxon>Glossiphoniidae</taxon>
        <taxon>Helobdella</taxon>
    </lineage>
</organism>
<name>T1F145_HELRO</name>
<dbReference type="PANTHER" id="PTHR11571:SF230">
    <property type="entry name" value="GLUTATHIONE TRANSFERASE"/>
    <property type="match status" value="1"/>
</dbReference>
<evidence type="ECO:0000259" key="3">
    <source>
        <dbReference type="PROSITE" id="PS50404"/>
    </source>
</evidence>
<dbReference type="InterPro" id="IPR004045">
    <property type="entry name" value="Glutathione_S-Trfase_N"/>
</dbReference>
<dbReference type="InterPro" id="IPR004046">
    <property type="entry name" value="GST_C"/>
</dbReference>
<dbReference type="InterPro" id="IPR050213">
    <property type="entry name" value="GST_superfamily"/>
</dbReference>
<dbReference type="FunFam" id="1.20.1050.10:FF:000005">
    <property type="entry name" value="Glutathione S-transferase A1"/>
    <property type="match status" value="1"/>
</dbReference>
<evidence type="ECO:0000256" key="1">
    <source>
        <dbReference type="ARBA" id="ARBA00011055"/>
    </source>
</evidence>
<dbReference type="GeneID" id="20202545"/>
<keyword evidence="2" id="KW-0808">Transferase</keyword>